<evidence type="ECO:0000256" key="7">
    <source>
        <dbReference type="ARBA" id="ARBA00023265"/>
    </source>
</evidence>
<evidence type="ECO:0000256" key="2">
    <source>
        <dbReference type="ARBA" id="ARBA00006574"/>
    </source>
</evidence>
<comment type="similarity">
    <text evidence="2">Belongs to the MLO family.</text>
</comment>
<name>A0A8K1FC30_PYTOL</name>
<feature type="transmembrane region" description="Helical" evidence="8">
    <location>
        <begin position="57"/>
        <end position="75"/>
    </location>
</feature>
<dbReference type="SUPFAM" id="SSF47473">
    <property type="entry name" value="EF-hand"/>
    <property type="match status" value="1"/>
</dbReference>
<comment type="subcellular location">
    <subcellularLocation>
        <location evidence="1">Membrane</location>
        <topology evidence="1">Multi-pass membrane protein</topology>
    </subcellularLocation>
</comment>
<feature type="transmembrane region" description="Helical" evidence="8">
    <location>
        <begin position="439"/>
        <end position="459"/>
    </location>
</feature>
<feature type="transmembrane region" description="Helical" evidence="8">
    <location>
        <begin position="95"/>
        <end position="115"/>
    </location>
</feature>
<keyword evidence="4" id="KW-0611">Plant defense</keyword>
<evidence type="ECO:0000256" key="4">
    <source>
        <dbReference type="ARBA" id="ARBA00022821"/>
    </source>
</evidence>
<dbReference type="Proteomes" id="UP000794436">
    <property type="component" value="Unassembled WGS sequence"/>
</dbReference>
<keyword evidence="3 8" id="KW-0812">Transmembrane</keyword>
<dbReference type="GO" id="GO:0006952">
    <property type="term" value="P:defense response"/>
    <property type="evidence" value="ECO:0007669"/>
    <property type="project" value="UniProtKB-KW"/>
</dbReference>
<keyword evidence="5 8" id="KW-1133">Transmembrane helix</keyword>
<protein>
    <recommendedName>
        <fullName evidence="11">EF-hand domain-containing protein</fullName>
    </recommendedName>
</protein>
<dbReference type="GO" id="GO:0016020">
    <property type="term" value="C:membrane"/>
    <property type="evidence" value="ECO:0007669"/>
    <property type="project" value="UniProtKB-SubCell"/>
</dbReference>
<proteinExistence type="inferred from homology"/>
<feature type="transmembrane region" description="Helical" evidence="8">
    <location>
        <begin position="209"/>
        <end position="228"/>
    </location>
</feature>
<keyword evidence="6 8" id="KW-0472">Membrane</keyword>
<evidence type="ECO:0000256" key="3">
    <source>
        <dbReference type="ARBA" id="ARBA00022692"/>
    </source>
</evidence>
<evidence type="ECO:0000256" key="6">
    <source>
        <dbReference type="ARBA" id="ARBA00023136"/>
    </source>
</evidence>
<feature type="transmembrane region" description="Helical" evidence="8">
    <location>
        <begin position="16"/>
        <end position="37"/>
    </location>
</feature>
<organism evidence="9 10">
    <name type="scientific">Pythium oligandrum</name>
    <name type="common">Mycoparasitic fungus</name>
    <dbReference type="NCBI Taxonomy" id="41045"/>
    <lineage>
        <taxon>Eukaryota</taxon>
        <taxon>Sar</taxon>
        <taxon>Stramenopiles</taxon>
        <taxon>Oomycota</taxon>
        <taxon>Peronosporomycetes</taxon>
        <taxon>Pythiales</taxon>
        <taxon>Pythiaceae</taxon>
        <taxon>Pythium</taxon>
    </lineage>
</organism>
<dbReference type="InterPro" id="IPR004326">
    <property type="entry name" value="Mlo"/>
</dbReference>
<evidence type="ECO:0000256" key="1">
    <source>
        <dbReference type="ARBA" id="ARBA00004141"/>
    </source>
</evidence>
<dbReference type="PANTHER" id="PTHR31942:SF52">
    <property type="entry name" value="MLO-LIKE PROTEIN 1"/>
    <property type="match status" value="1"/>
</dbReference>
<keyword evidence="7" id="KW-0568">Pathogenesis-related protein</keyword>
<dbReference type="InterPro" id="IPR011992">
    <property type="entry name" value="EF-hand-dom_pair"/>
</dbReference>
<evidence type="ECO:0000256" key="8">
    <source>
        <dbReference type="SAM" id="Phobius"/>
    </source>
</evidence>
<keyword evidence="10" id="KW-1185">Reference proteome</keyword>
<dbReference type="OrthoDB" id="68481at2759"/>
<dbReference type="EMBL" id="SPLM01000147">
    <property type="protein sequence ID" value="TMW55424.1"/>
    <property type="molecule type" value="Genomic_DNA"/>
</dbReference>
<evidence type="ECO:0008006" key="11">
    <source>
        <dbReference type="Google" id="ProtNLM"/>
    </source>
</evidence>
<reference evidence="9" key="1">
    <citation type="submission" date="2019-03" db="EMBL/GenBank/DDBJ databases">
        <title>Long read genome sequence of the mycoparasitic Pythium oligandrum ATCC 38472 isolated from sugarbeet rhizosphere.</title>
        <authorList>
            <person name="Gaulin E."/>
        </authorList>
    </citation>
    <scope>NUCLEOTIDE SEQUENCE</scope>
    <source>
        <strain evidence="9">ATCC 38472_TT</strain>
    </source>
</reference>
<feature type="transmembrane region" description="Helical" evidence="8">
    <location>
        <begin position="409"/>
        <end position="433"/>
    </location>
</feature>
<evidence type="ECO:0000313" key="10">
    <source>
        <dbReference type="Proteomes" id="UP000794436"/>
    </source>
</evidence>
<sequence>MAGGGSLFHVGDNVSLARVLVFLSVLVVLVIIFEQLLHKLEHKTKRYRKYEEMLSKVYRELMILGFIGLDIKILKEVTHINAYSPSIIAFQVADLTIFILALALVFQATCIFVLLRRKNLIVDRAELISTNDLADSITARQQAVGTTARLRWSQFNVRRGGKTHGDISDAAYDDMVQLRVLRHLFLRRFGLPELFPFSKYLRQAQDNQLTHMIDVEMSTWILLIAVAWGLDGATTLLEASHAMSEQRALIAVFVIFSWALTLLHLVVALYFRRCVQKLLLAGGYQPKNGVAECLRAIGRDEASTLNTELAGEAIEAMQAVQEHQEGLRLQRQQQRRRHHLLENDTGFQLIATCVRNIAQLWRTRTPDKSSSAAVASGYSMPITGKSEIRRASCILPVHIRWFSRKAWHFIVVFLLMLNGFYLALLCQCVLYQMSSIASSFGVVFMLSVPLPVLLNIIVFQPRIFRNFMIVSSIFRVDVTTLSEVVNHFSEIVELRSEFVGTLHMCMQDAGISIQEVERLLQIRDPQGSGIIEVETLRLVLQSLGFRLSHFRFNSVAKLLFHLRGTTLEYAQVIRLLRLAQQEQLTTTDEHSYPKHGCHILLRQSVLESGFEESECETPSYIPPIPPLPSCRDLSHLLDQPAVMKAPIGAGSTRRILRRQQSSFLTTSSRALRSLYRIECEDSTIDVEQEPTTPRATVYVRM</sequence>
<dbReference type="PANTHER" id="PTHR31942">
    <property type="entry name" value="MLO-LIKE PROTEIN 1"/>
    <property type="match status" value="1"/>
</dbReference>
<feature type="transmembrane region" description="Helical" evidence="8">
    <location>
        <begin position="248"/>
        <end position="271"/>
    </location>
</feature>
<evidence type="ECO:0000313" key="9">
    <source>
        <dbReference type="EMBL" id="TMW55424.1"/>
    </source>
</evidence>
<gene>
    <name evidence="9" type="ORF">Poli38472_010306</name>
</gene>
<comment type="caution">
    <text evidence="9">The sequence shown here is derived from an EMBL/GenBank/DDBJ whole genome shotgun (WGS) entry which is preliminary data.</text>
</comment>
<dbReference type="AlphaFoldDB" id="A0A8K1FC30"/>
<evidence type="ECO:0000256" key="5">
    <source>
        <dbReference type="ARBA" id="ARBA00022989"/>
    </source>
</evidence>
<accession>A0A8K1FC30</accession>